<dbReference type="PANTHER" id="PTHR47505">
    <property type="entry name" value="DNA UTILIZATION PROTEIN YHGH"/>
    <property type="match status" value="1"/>
</dbReference>
<sequence length="225" mass="25808">MEILAIGRSIFDLFFPIRCLNCDSVISQRNPLCVTCAADLPLTHWNMDQYNLAFEKLKPFCKIQSAHSLLFFRHENVTQKLLHHLKYLNHPEIGYLLAEKTIFDVDLKKFDGIIPIPIHPKKLKKRGYNQILPYAITLAEHFQIPVREDILIRVENNPSQVFKNREKRLNSIQNAFGLTNQNLEGHFIIMDDVLTTGATISTCVNLIHAKFPKVKISVMTIACGV</sequence>
<accession>A0A838ZHP1</accession>
<organism evidence="2 3">
    <name type="scientific">Moheibacter lacus</name>
    <dbReference type="NCBI Taxonomy" id="2745851"/>
    <lineage>
        <taxon>Bacteria</taxon>
        <taxon>Pseudomonadati</taxon>
        <taxon>Bacteroidota</taxon>
        <taxon>Flavobacteriia</taxon>
        <taxon>Flavobacteriales</taxon>
        <taxon>Weeksellaceae</taxon>
        <taxon>Moheibacter</taxon>
    </lineage>
</organism>
<keyword evidence="3" id="KW-1185">Reference proteome</keyword>
<evidence type="ECO:0000313" key="3">
    <source>
        <dbReference type="Proteomes" id="UP000552241"/>
    </source>
</evidence>
<dbReference type="InterPro" id="IPR051910">
    <property type="entry name" value="ComF/GntX_DNA_util-trans"/>
</dbReference>
<reference evidence="2 3" key="1">
    <citation type="submission" date="2020-07" db="EMBL/GenBank/DDBJ databases">
        <title>Moheibacter lacus sp. nov., a member of the family Flavobacteriaceae isolated from freshwater lake sediment.</title>
        <authorList>
            <person name="Liu Y."/>
        </authorList>
    </citation>
    <scope>NUCLEOTIDE SEQUENCE [LARGE SCALE GENOMIC DNA]</scope>
    <source>
        <strain evidence="2 3">BDHS18</strain>
    </source>
</reference>
<dbReference type="AlphaFoldDB" id="A0A838ZHP1"/>
<dbReference type="RefSeq" id="WP_182042756.1">
    <property type="nucleotide sequence ID" value="NZ_JACDZE010000001.1"/>
</dbReference>
<dbReference type="CDD" id="cd06223">
    <property type="entry name" value="PRTases_typeI"/>
    <property type="match status" value="1"/>
</dbReference>
<comment type="caution">
    <text evidence="2">The sequence shown here is derived from an EMBL/GenBank/DDBJ whole genome shotgun (WGS) entry which is preliminary data.</text>
</comment>
<dbReference type="InterPro" id="IPR000836">
    <property type="entry name" value="PRTase_dom"/>
</dbReference>
<dbReference type="Proteomes" id="UP000552241">
    <property type="component" value="Unassembled WGS sequence"/>
</dbReference>
<dbReference type="SUPFAM" id="SSF53271">
    <property type="entry name" value="PRTase-like"/>
    <property type="match status" value="1"/>
</dbReference>
<name>A0A838ZHP1_9FLAO</name>
<gene>
    <name evidence="2" type="ORF">HU137_05330</name>
</gene>
<dbReference type="Gene3D" id="3.40.50.2020">
    <property type="match status" value="1"/>
</dbReference>
<protein>
    <submittedName>
        <fullName evidence="2">ComF family protein</fullName>
    </submittedName>
</protein>
<evidence type="ECO:0000256" key="1">
    <source>
        <dbReference type="ARBA" id="ARBA00008007"/>
    </source>
</evidence>
<proteinExistence type="inferred from homology"/>
<dbReference type="EMBL" id="JACDZE010000001">
    <property type="protein sequence ID" value="MBA5629191.1"/>
    <property type="molecule type" value="Genomic_DNA"/>
</dbReference>
<dbReference type="InterPro" id="IPR029057">
    <property type="entry name" value="PRTase-like"/>
</dbReference>
<comment type="similarity">
    <text evidence="1">Belongs to the ComF/GntX family.</text>
</comment>
<evidence type="ECO:0000313" key="2">
    <source>
        <dbReference type="EMBL" id="MBA5629191.1"/>
    </source>
</evidence>
<dbReference type="PANTHER" id="PTHR47505:SF1">
    <property type="entry name" value="DNA UTILIZATION PROTEIN YHGH"/>
    <property type="match status" value="1"/>
</dbReference>